<accession>A0A4D5RFK1</accession>
<evidence type="ECO:0000256" key="1">
    <source>
        <dbReference type="SAM" id="Phobius"/>
    </source>
</evidence>
<evidence type="ECO:0000313" key="2">
    <source>
        <dbReference type="EMBL" id="MOY35930.1"/>
    </source>
</evidence>
<keyword evidence="1" id="KW-0472">Membrane</keyword>
<dbReference type="EMBL" id="GHJT01001959">
    <property type="protein sequence ID" value="MOY35930.1"/>
    <property type="molecule type" value="Transcribed_RNA"/>
</dbReference>
<keyword evidence="1" id="KW-0812">Transmembrane</keyword>
<dbReference type="AlphaFoldDB" id="A0A4D5RFK1"/>
<organism evidence="2">
    <name type="scientific">Ixodes scapularis</name>
    <name type="common">Black-legged tick</name>
    <name type="synonym">Deer tick</name>
    <dbReference type="NCBI Taxonomy" id="6945"/>
    <lineage>
        <taxon>Eukaryota</taxon>
        <taxon>Metazoa</taxon>
        <taxon>Ecdysozoa</taxon>
        <taxon>Arthropoda</taxon>
        <taxon>Chelicerata</taxon>
        <taxon>Arachnida</taxon>
        <taxon>Acari</taxon>
        <taxon>Parasitiformes</taxon>
        <taxon>Ixodida</taxon>
        <taxon>Ixodoidea</taxon>
        <taxon>Ixodidae</taxon>
        <taxon>Ixodinae</taxon>
        <taxon>Ixodes</taxon>
    </lineage>
</organism>
<proteinExistence type="predicted"/>
<protein>
    <submittedName>
        <fullName evidence="2">Uncharacterized protein</fullName>
    </submittedName>
</protein>
<keyword evidence="1" id="KW-1133">Transmembrane helix</keyword>
<reference evidence="2" key="1">
    <citation type="submission" date="2019-04" db="EMBL/GenBank/DDBJ databases">
        <title>An insight into the mialome of Ixodes scapularis.</title>
        <authorList>
            <person name="Ribeiro J.M."/>
            <person name="Mather T.N."/>
            <person name="Karim S."/>
        </authorList>
    </citation>
    <scope>NUCLEOTIDE SEQUENCE</scope>
</reference>
<feature type="transmembrane region" description="Helical" evidence="1">
    <location>
        <begin position="53"/>
        <end position="75"/>
    </location>
</feature>
<name>A0A4D5RFK1_IXOSC</name>
<sequence>MFLYGSRRTLFIGTCRFVVQAFLQRALFSVQGYASTYCGCFTQQLRCVFLNRIALKTSIFVLPSAMFTLFFYVYLQHC</sequence>